<feature type="compositionally biased region" description="Basic and acidic residues" evidence="1">
    <location>
        <begin position="445"/>
        <end position="459"/>
    </location>
</feature>
<proteinExistence type="predicted"/>
<protein>
    <recommendedName>
        <fullName evidence="5">Transmembrane protein</fullName>
    </recommendedName>
</protein>
<evidence type="ECO:0000313" key="4">
    <source>
        <dbReference type="Proteomes" id="UP000521872"/>
    </source>
</evidence>
<evidence type="ECO:0000313" key="3">
    <source>
        <dbReference type="EMBL" id="KAF4615486.1"/>
    </source>
</evidence>
<accession>A0A8H4QRC7</accession>
<dbReference type="Proteomes" id="UP000521872">
    <property type="component" value="Unassembled WGS sequence"/>
</dbReference>
<dbReference type="AlphaFoldDB" id="A0A8H4QRC7"/>
<feature type="region of interest" description="Disordered" evidence="1">
    <location>
        <begin position="412"/>
        <end position="477"/>
    </location>
</feature>
<keyword evidence="2" id="KW-0472">Membrane</keyword>
<dbReference type="EMBL" id="JAACJL010000044">
    <property type="protein sequence ID" value="KAF4615486.1"/>
    <property type="molecule type" value="Genomic_DNA"/>
</dbReference>
<name>A0A8H4QRC7_9AGAR</name>
<dbReference type="Gene3D" id="2.60.120.260">
    <property type="entry name" value="Galactose-binding domain-like"/>
    <property type="match status" value="1"/>
</dbReference>
<comment type="caution">
    <text evidence="3">The sequence shown here is derived from an EMBL/GenBank/DDBJ whole genome shotgun (WGS) entry which is preliminary data.</text>
</comment>
<evidence type="ECO:0008006" key="5">
    <source>
        <dbReference type="Google" id="ProtNLM"/>
    </source>
</evidence>
<feature type="compositionally biased region" description="Low complexity" evidence="1">
    <location>
        <begin position="426"/>
        <end position="437"/>
    </location>
</feature>
<keyword evidence="4" id="KW-1185">Reference proteome</keyword>
<keyword evidence="2" id="KW-0812">Transmembrane</keyword>
<evidence type="ECO:0000256" key="2">
    <source>
        <dbReference type="SAM" id="Phobius"/>
    </source>
</evidence>
<reference evidence="3 4" key="1">
    <citation type="submission" date="2019-12" db="EMBL/GenBank/DDBJ databases">
        <authorList>
            <person name="Floudas D."/>
            <person name="Bentzer J."/>
            <person name="Ahren D."/>
            <person name="Johansson T."/>
            <person name="Persson P."/>
            <person name="Tunlid A."/>
        </authorList>
    </citation>
    <scope>NUCLEOTIDE SEQUENCE [LARGE SCALE GENOMIC DNA]</scope>
    <source>
        <strain evidence="3 4">CBS 102.39</strain>
    </source>
</reference>
<organism evidence="3 4">
    <name type="scientific">Agrocybe pediades</name>
    <dbReference type="NCBI Taxonomy" id="84607"/>
    <lineage>
        <taxon>Eukaryota</taxon>
        <taxon>Fungi</taxon>
        <taxon>Dikarya</taxon>
        <taxon>Basidiomycota</taxon>
        <taxon>Agaricomycotina</taxon>
        <taxon>Agaricomycetes</taxon>
        <taxon>Agaricomycetidae</taxon>
        <taxon>Agaricales</taxon>
        <taxon>Agaricineae</taxon>
        <taxon>Strophariaceae</taxon>
        <taxon>Agrocybe</taxon>
    </lineage>
</organism>
<gene>
    <name evidence="3" type="ORF">D9613_002592</name>
</gene>
<evidence type="ECO:0000256" key="1">
    <source>
        <dbReference type="SAM" id="MobiDB-lite"/>
    </source>
</evidence>
<sequence>MGPSAFKLHCAMSLSVFVDDTDSDIKYTGPWFADVGTLDSFGNFGPPYLSTLHGINAPGLFSYSFRGPRALITSTIQFPTVGNITNPSWQCFVDGELVPSKLYRNGNNNLDICDQDGLNDSSHTITVVVDVSDDHTFWLDYIVYVPFPDTPINTSALSISVTDPEIQLGLWGNWTRRYPGYYTQSSDSSFQFQFDGVSLQWLGFYDNALPMEATTGAYSIDGQPPVSFNLNGTTAKDTHVQYSQVFFQTPLLEAKTHTLEVLYQGDATKTPLSLFRLQTQNGTTPSLSSTLSGQRNTLSLSSFTSILSSATPAASVALSGVKQSKNNKSVLIGGILGGICLILGIGIIGFVIFRKHRRHSVNSQNTGSSVHLLSSTAEIARKCANLQGGHPAAGLMVSSLTTHQSIPTQAAVPTATSPLPGAEGGTSSSQSASASTSLPYTTTRSQDEAAQRRDVDSGLRFHTTNDSMTLPPLYTPM</sequence>
<feature type="transmembrane region" description="Helical" evidence="2">
    <location>
        <begin position="330"/>
        <end position="353"/>
    </location>
</feature>
<keyword evidence="2" id="KW-1133">Transmembrane helix</keyword>